<dbReference type="InterPro" id="IPR005821">
    <property type="entry name" value="Ion_trans_dom"/>
</dbReference>
<keyword evidence="11" id="KW-1185">Reference proteome</keyword>
<comment type="subcellular location">
    <subcellularLocation>
        <location evidence="1">Membrane</location>
        <topology evidence="1">Multi-pass membrane protein</topology>
    </subcellularLocation>
</comment>
<feature type="transmembrane region" description="Helical" evidence="8">
    <location>
        <begin position="422"/>
        <end position="449"/>
    </location>
</feature>
<dbReference type="InterPro" id="IPR000595">
    <property type="entry name" value="cNMP-bd_dom"/>
</dbReference>
<comment type="caution">
    <text evidence="10">The sequence shown here is derived from an EMBL/GenBank/DDBJ whole genome shotgun (WGS) entry which is preliminary data.</text>
</comment>
<keyword evidence="5" id="KW-0406">Ion transport</keyword>
<dbReference type="InterPro" id="IPR018490">
    <property type="entry name" value="cNMP-bd_dom_sf"/>
</dbReference>
<evidence type="ECO:0000256" key="6">
    <source>
        <dbReference type="ARBA" id="ARBA00023136"/>
    </source>
</evidence>
<feature type="compositionally biased region" description="Basic and acidic residues" evidence="7">
    <location>
        <begin position="763"/>
        <end position="778"/>
    </location>
</feature>
<evidence type="ECO:0000313" key="10">
    <source>
        <dbReference type="EMBL" id="CAK0884296.1"/>
    </source>
</evidence>
<evidence type="ECO:0000256" key="3">
    <source>
        <dbReference type="ARBA" id="ARBA00022692"/>
    </source>
</evidence>
<feature type="compositionally biased region" description="Low complexity" evidence="7">
    <location>
        <begin position="141"/>
        <end position="152"/>
    </location>
</feature>
<evidence type="ECO:0000256" key="2">
    <source>
        <dbReference type="ARBA" id="ARBA00022448"/>
    </source>
</evidence>
<proteinExistence type="predicted"/>
<evidence type="ECO:0000256" key="5">
    <source>
        <dbReference type="ARBA" id="ARBA00023065"/>
    </source>
</evidence>
<evidence type="ECO:0000256" key="8">
    <source>
        <dbReference type="SAM" id="Phobius"/>
    </source>
</evidence>
<protein>
    <recommendedName>
        <fullName evidence="9">Cyclic nucleotide-binding domain-containing protein</fullName>
    </recommendedName>
</protein>
<dbReference type="InterPro" id="IPR050818">
    <property type="entry name" value="KCNH_animal-type"/>
</dbReference>
<keyword evidence="6 8" id="KW-0472">Membrane</keyword>
<feature type="region of interest" description="Disordered" evidence="7">
    <location>
        <begin position="141"/>
        <end position="160"/>
    </location>
</feature>
<gene>
    <name evidence="10" type="ORF">PCOR1329_LOCUS66275</name>
</gene>
<organism evidence="10 11">
    <name type="scientific">Prorocentrum cordatum</name>
    <dbReference type="NCBI Taxonomy" id="2364126"/>
    <lineage>
        <taxon>Eukaryota</taxon>
        <taxon>Sar</taxon>
        <taxon>Alveolata</taxon>
        <taxon>Dinophyceae</taxon>
        <taxon>Prorocentrales</taxon>
        <taxon>Prorocentraceae</taxon>
        <taxon>Prorocentrum</taxon>
    </lineage>
</organism>
<dbReference type="InterPro" id="IPR014710">
    <property type="entry name" value="RmlC-like_jellyroll"/>
</dbReference>
<sequence length="868" mass="95024">MLAAQPQATTVAFEAHLHSLTEALDVQVGLVRSALDLHPASALLEFRAVTDGALGKLSVAICDLRSELTVAATAAASGESPEAAAAVGVLAGTAKPGSATVVASIAGCVAGICRERASQHPSPAEAGCHAPRRVPCRRSVRVSTSSSDTRVSQHPSQSVASLIPKQVSRRHISISRRSSGGTDAAMGGRFMQPIPSGEELHFENKSVSSAASDFADGDASMQVFEKPMFSRQSSMDGTALASRLGNGVAQTSPCIQGVLNPDWPVRLAWDLAVICMVMCDSVVIPFQLAEFRTAPGFDGFWLWFTVILFSCDVVLNFFTSYRAGKRDKGWQEGSLVTDRISIAINYLRGWFWIDFLSTVPWTVIAKAVSSNSEGSSSSAGQVTKLAKVVKLTRLLRLMRMLRLCKLSIIWDRIESRIGSITALNVVSMLKVLGTWAAICHWGACIWWMVGKRDSLVMLLTMQDGAAGMLHWTELPRMHSPHDEEIGLWTWVERPASEQYVFCFYWILGVMRTMPAEVTPINLTERVFVLVFMFFAVAAFAVNVTRITQAWFRFGSRRDAFKEEMACVRMHLRTINCGETLQKRTQAYLNHLFEKRKIHAKELGLLSALPEGLKKKLSHAQKIHFLRMLPPLKDWVDPALRYVCDATEALDYLPGDKLTEKDNDAVAAYVLMRGGLQVYDPSDKRPGGRISQFSVMSAMSNWSIGPLTVVDEHCLFERGEAVRSKDTVMVLECSEVLRVDRQRFQEALEELRAPPGPAGQEPPADDRRSSCTPRLDSHAEPPLPRYASDGSQSQTEETASRAEEETPPIRRLPSRMSVRPGGEDGNVSVGESGAHLENNSRVLRLGRMGAGAMGQGAFHHTAAASLAAG</sequence>
<dbReference type="PROSITE" id="PS50042">
    <property type="entry name" value="CNMP_BINDING_3"/>
    <property type="match status" value="1"/>
</dbReference>
<name>A0ABN9WD92_9DINO</name>
<feature type="transmembrane region" description="Helical" evidence="8">
    <location>
        <begin position="526"/>
        <end position="547"/>
    </location>
</feature>
<evidence type="ECO:0000313" key="11">
    <source>
        <dbReference type="Proteomes" id="UP001189429"/>
    </source>
</evidence>
<feature type="transmembrane region" description="Helical" evidence="8">
    <location>
        <begin position="300"/>
        <end position="318"/>
    </location>
</feature>
<keyword evidence="4 8" id="KW-1133">Transmembrane helix</keyword>
<dbReference type="Pfam" id="PF00520">
    <property type="entry name" value="Ion_trans"/>
    <property type="match status" value="1"/>
</dbReference>
<keyword evidence="3 8" id="KW-0812">Transmembrane</keyword>
<dbReference type="PANTHER" id="PTHR10217">
    <property type="entry name" value="VOLTAGE AND LIGAND GATED POTASSIUM CHANNEL"/>
    <property type="match status" value="1"/>
</dbReference>
<feature type="compositionally biased region" description="Basic and acidic residues" evidence="7">
    <location>
        <begin position="797"/>
        <end position="807"/>
    </location>
</feature>
<dbReference type="Gene3D" id="2.60.120.10">
    <property type="entry name" value="Jelly Rolls"/>
    <property type="match status" value="1"/>
</dbReference>
<reference evidence="10" key="1">
    <citation type="submission" date="2023-10" db="EMBL/GenBank/DDBJ databases">
        <authorList>
            <person name="Chen Y."/>
            <person name="Shah S."/>
            <person name="Dougan E. K."/>
            <person name="Thang M."/>
            <person name="Chan C."/>
        </authorList>
    </citation>
    <scope>NUCLEOTIDE SEQUENCE [LARGE SCALE GENOMIC DNA]</scope>
</reference>
<dbReference type="Proteomes" id="UP001189429">
    <property type="component" value="Unassembled WGS sequence"/>
</dbReference>
<dbReference type="EMBL" id="CAUYUJ010018527">
    <property type="protein sequence ID" value="CAK0884296.1"/>
    <property type="molecule type" value="Genomic_DNA"/>
</dbReference>
<dbReference type="SUPFAM" id="SSF81324">
    <property type="entry name" value="Voltage-gated potassium channels"/>
    <property type="match status" value="1"/>
</dbReference>
<evidence type="ECO:0000259" key="9">
    <source>
        <dbReference type="PROSITE" id="PS50042"/>
    </source>
</evidence>
<keyword evidence="2" id="KW-0813">Transport</keyword>
<feature type="domain" description="Cyclic nucleotide-binding" evidence="9">
    <location>
        <begin position="630"/>
        <end position="747"/>
    </location>
</feature>
<evidence type="ECO:0000256" key="1">
    <source>
        <dbReference type="ARBA" id="ARBA00004141"/>
    </source>
</evidence>
<dbReference type="PANTHER" id="PTHR10217:SF435">
    <property type="entry name" value="POTASSIUM VOLTAGE-GATED CHANNEL PROTEIN EAG"/>
    <property type="match status" value="1"/>
</dbReference>
<dbReference type="SUPFAM" id="SSF51206">
    <property type="entry name" value="cAMP-binding domain-like"/>
    <property type="match status" value="1"/>
</dbReference>
<feature type="region of interest" description="Disordered" evidence="7">
    <location>
        <begin position="748"/>
        <end position="837"/>
    </location>
</feature>
<evidence type="ECO:0000256" key="4">
    <source>
        <dbReference type="ARBA" id="ARBA00022989"/>
    </source>
</evidence>
<dbReference type="Gene3D" id="1.10.287.70">
    <property type="match status" value="1"/>
</dbReference>
<accession>A0ABN9WD92</accession>
<evidence type="ECO:0000256" key="7">
    <source>
        <dbReference type="SAM" id="MobiDB-lite"/>
    </source>
</evidence>